<feature type="compositionally biased region" description="Gly residues" evidence="1">
    <location>
        <begin position="338"/>
        <end position="361"/>
    </location>
</feature>
<dbReference type="AlphaFoldDB" id="A0AAD8QMK2"/>
<evidence type="ECO:0000313" key="3">
    <source>
        <dbReference type="Proteomes" id="UP001231189"/>
    </source>
</evidence>
<dbReference type="SUPFAM" id="SSF56672">
    <property type="entry name" value="DNA/RNA polymerases"/>
    <property type="match status" value="1"/>
</dbReference>
<comment type="caution">
    <text evidence="2">The sequence shown here is derived from an EMBL/GenBank/DDBJ whole genome shotgun (WGS) entry which is preliminary data.</text>
</comment>
<dbReference type="PANTHER" id="PTHR33170">
    <property type="entry name" value="DUF4283 DOMAIN-CONTAINING PROTEIN-RELATED"/>
    <property type="match status" value="1"/>
</dbReference>
<organism evidence="2 3">
    <name type="scientific">Lolium multiflorum</name>
    <name type="common">Italian ryegrass</name>
    <name type="synonym">Lolium perenne subsp. multiflorum</name>
    <dbReference type="NCBI Taxonomy" id="4521"/>
    <lineage>
        <taxon>Eukaryota</taxon>
        <taxon>Viridiplantae</taxon>
        <taxon>Streptophyta</taxon>
        <taxon>Embryophyta</taxon>
        <taxon>Tracheophyta</taxon>
        <taxon>Spermatophyta</taxon>
        <taxon>Magnoliopsida</taxon>
        <taxon>Liliopsida</taxon>
        <taxon>Poales</taxon>
        <taxon>Poaceae</taxon>
        <taxon>BOP clade</taxon>
        <taxon>Pooideae</taxon>
        <taxon>Poodae</taxon>
        <taxon>Poeae</taxon>
        <taxon>Poeae Chloroplast Group 2 (Poeae type)</taxon>
        <taxon>Loliodinae</taxon>
        <taxon>Loliinae</taxon>
        <taxon>Lolium</taxon>
    </lineage>
</organism>
<name>A0AAD8QMK2_LOLMU</name>
<feature type="compositionally biased region" description="Basic and acidic residues" evidence="1">
    <location>
        <begin position="400"/>
        <end position="410"/>
    </location>
</feature>
<dbReference type="InterPro" id="IPR043502">
    <property type="entry name" value="DNA/RNA_pol_sf"/>
</dbReference>
<dbReference type="EMBL" id="JAUUTY010000007">
    <property type="protein sequence ID" value="KAK1604886.1"/>
    <property type="molecule type" value="Genomic_DNA"/>
</dbReference>
<feature type="region of interest" description="Disordered" evidence="1">
    <location>
        <begin position="573"/>
        <end position="593"/>
    </location>
</feature>
<evidence type="ECO:0008006" key="4">
    <source>
        <dbReference type="Google" id="ProtNLM"/>
    </source>
</evidence>
<evidence type="ECO:0000313" key="2">
    <source>
        <dbReference type="EMBL" id="KAK1604886.1"/>
    </source>
</evidence>
<evidence type="ECO:0000256" key="1">
    <source>
        <dbReference type="SAM" id="MobiDB-lite"/>
    </source>
</evidence>
<reference evidence="2" key="1">
    <citation type="submission" date="2023-07" db="EMBL/GenBank/DDBJ databases">
        <title>A chromosome-level genome assembly of Lolium multiflorum.</title>
        <authorList>
            <person name="Chen Y."/>
            <person name="Copetti D."/>
            <person name="Kolliker R."/>
            <person name="Studer B."/>
        </authorList>
    </citation>
    <scope>NUCLEOTIDE SEQUENCE</scope>
    <source>
        <strain evidence="2">02402/16</strain>
        <tissue evidence="2">Leaf</tissue>
    </source>
</reference>
<gene>
    <name evidence="2" type="ORF">QYE76_028559</name>
</gene>
<feature type="region of interest" description="Disordered" evidence="1">
    <location>
        <begin position="506"/>
        <end position="531"/>
    </location>
</feature>
<feature type="region of interest" description="Disordered" evidence="1">
    <location>
        <begin position="174"/>
        <end position="251"/>
    </location>
</feature>
<dbReference type="PANTHER" id="PTHR33170:SF2">
    <property type="entry name" value="OS12G0531500 PROTEIN"/>
    <property type="match status" value="1"/>
</dbReference>
<feature type="compositionally biased region" description="Acidic residues" evidence="1">
    <location>
        <begin position="190"/>
        <end position="200"/>
    </location>
</feature>
<proteinExistence type="predicted"/>
<feature type="compositionally biased region" description="Basic and acidic residues" evidence="1">
    <location>
        <begin position="212"/>
        <end position="225"/>
    </location>
</feature>
<accession>A0AAD8QMK2</accession>
<keyword evidence="3" id="KW-1185">Reference proteome</keyword>
<sequence>MGHAITGGGFFNIDVEPMSGKGDTGEVFAAVIKFSTAPLSEEQLSEELKLMVDELWDWQVRRVSDSEFMVVFLSRETRRMCTVSGKLYLPVSKSKTTIREAFLAPRPSLVLPSAWVKMTGVPEDLMTKEHIQAAFVMVGRVVDVDELSLLKCDREPVRVRFQCRFPERIKGSIQVFVNGGPPPPPPRNDNEDDESDDVSSDGEWKHGRRKNNHDQPKDKAKESEPGKGQVGGKSVGEGSQHDSPVAHETMGFDVPVGSPIFQYGSNLGKGLDALTGGGRSEVPGSDTSMLELTSMGEDSLQGGYRLDDLSRGGVGRVGPGVGGQPISTWAASQAGPTGARGEGGEGGGGGAVWCGQSGAGHGEGHGDAEPAAAGGGGSTAGAGPPFKGHPLHASGYHHTGVREPQEHEEPGQAGTSSLIKAQRLVAEKNLEDKCKAKGTNSASLSLLPDSHLASVILDSGMVFRPKDGEPAVALSVVHAKEQVQAALAATALQLAREADARAVATLADRSGENTTEGGTRSTSVGPRGPLEDADTVLAQRSLDEDVGIMHGPATSPVTEGCPEEVVEVGASTEAANGQAEGAGPAKPRRRKGKKSTLTLKDIFQVERVDIIGLTIKAEFSAVELRRLEHGGQFAWSWLPVVGHSGGMLLSFRDECFERSADAAGLDEDGWALRYHLEDQIIQLDVLEEEYWRQRSRVQWTLKGDACTAYFHAFANGRRRKCLIPRLLTETGEVSEQQELVDHIYGFYKGLMGAEGEERVFSLAPDLWPNSHRVSEGENEDLALTFTSLELDQILAEMKPDSAPGPDGLPVAFFKRFWENLRGPILQILNDFALGRVDIARLNYAYATRLAPIAHRTIDRSQSVFIKGRCLHEGVLALHEIAHELRVKKLKGLLLKLDFEKAYDRVNWEFLREVHDGNRTYFWLDWWTGAGPLRVSFPRLFDCCDNPFATVAAVRTAEGWHIRFRRAFGLVETVEWENLCRVFDLHPFSQGRDKVSWGLEESGEFSVNSLYCRLSLGAAVTHFKDVWKTRRWRVLVRPKDRRLLDEAMEEVRRLRTRMRDDS</sequence>
<dbReference type="Proteomes" id="UP001231189">
    <property type="component" value="Unassembled WGS sequence"/>
</dbReference>
<feature type="region of interest" description="Disordered" evidence="1">
    <location>
        <begin position="318"/>
        <end position="414"/>
    </location>
</feature>
<feature type="compositionally biased region" description="Polar residues" evidence="1">
    <location>
        <begin position="512"/>
        <end position="524"/>
    </location>
</feature>
<protein>
    <recommendedName>
        <fullName evidence="4">DUF4283 domain-containing protein</fullName>
    </recommendedName>
</protein>